<reference evidence="2" key="1">
    <citation type="submission" date="2021-01" db="EMBL/GenBank/DDBJ databases">
        <authorList>
            <person name="Corre E."/>
            <person name="Pelletier E."/>
            <person name="Niang G."/>
            <person name="Scheremetjew M."/>
            <person name="Finn R."/>
            <person name="Kale V."/>
            <person name="Holt S."/>
            <person name="Cochrane G."/>
            <person name="Meng A."/>
            <person name="Brown T."/>
            <person name="Cohen L."/>
        </authorList>
    </citation>
    <scope>NUCLEOTIDE SEQUENCE</scope>
    <source>
        <strain evidence="2">10249 10 AB</strain>
    </source>
</reference>
<name>A0A7S4EK65_9STRA</name>
<proteinExistence type="predicted"/>
<sequence>MMKFATLALALVAASTPLVSAEYTCHGETYFQFEDGSISKPSPEAIGYLDTAMVDSFQEAYKSNNDIDMTAEKFDSLDLGLDFASIVNTALRGGDNKNLGRGGGRYVTEYWWGCNLCVVDDDAFTLGTSIDGPEFGAALTSSMEHKVWEKLFCEYASAHEEFDTMTSCSIVLSNCHKESASEHESESDVEAKSFVEQATKLFKNSSN</sequence>
<feature type="signal peptide" evidence="1">
    <location>
        <begin position="1"/>
        <end position="21"/>
    </location>
</feature>
<feature type="chain" id="PRO_5030885728" evidence="1">
    <location>
        <begin position="22"/>
        <end position="207"/>
    </location>
</feature>
<evidence type="ECO:0000313" key="2">
    <source>
        <dbReference type="EMBL" id="CAE0718388.1"/>
    </source>
</evidence>
<protein>
    <submittedName>
        <fullName evidence="2">Uncharacterized protein</fullName>
    </submittedName>
</protein>
<gene>
    <name evidence="2" type="ORF">PAUS00366_LOCUS11142</name>
</gene>
<accession>A0A7S4EK65</accession>
<dbReference type="EMBL" id="HBIX01015295">
    <property type="protein sequence ID" value="CAE0718388.1"/>
    <property type="molecule type" value="Transcribed_RNA"/>
</dbReference>
<evidence type="ECO:0000256" key="1">
    <source>
        <dbReference type="SAM" id="SignalP"/>
    </source>
</evidence>
<keyword evidence="1" id="KW-0732">Signal</keyword>
<organism evidence="2">
    <name type="scientific">Pseudo-nitzschia australis</name>
    <dbReference type="NCBI Taxonomy" id="44445"/>
    <lineage>
        <taxon>Eukaryota</taxon>
        <taxon>Sar</taxon>
        <taxon>Stramenopiles</taxon>
        <taxon>Ochrophyta</taxon>
        <taxon>Bacillariophyta</taxon>
        <taxon>Bacillariophyceae</taxon>
        <taxon>Bacillariophycidae</taxon>
        <taxon>Bacillariales</taxon>
        <taxon>Bacillariaceae</taxon>
        <taxon>Pseudo-nitzschia</taxon>
    </lineage>
</organism>
<dbReference type="AlphaFoldDB" id="A0A7S4EK65"/>